<feature type="domain" description="CRISPR associated protein Cas6 C-terminal" evidence="1">
    <location>
        <begin position="122"/>
        <end position="246"/>
    </location>
</feature>
<protein>
    <submittedName>
        <fullName evidence="2">CRISPR-associated protein Cas6</fullName>
    </submittedName>
</protein>
<evidence type="ECO:0000313" key="3">
    <source>
        <dbReference type="Proteomes" id="UP000262882"/>
    </source>
</evidence>
<dbReference type="OrthoDB" id="4527536at2"/>
<evidence type="ECO:0000313" key="2">
    <source>
        <dbReference type="EMBL" id="RFS85952.1"/>
    </source>
</evidence>
<dbReference type="InterPro" id="IPR049435">
    <property type="entry name" value="Cas_Cas6_C"/>
</dbReference>
<gene>
    <name evidence="2" type="ORF">D0T12_04755</name>
</gene>
<organism evidence="2 3">
    <name type="scientific">Actinomadura spongiicola</name>
    <dbReference type="NCBI Taxonomy" id="2303421"/>
    <lineage>
        <taxon>Bacteria</taxon>
        <taxon>Bacillati</taxon>
        <taxon>Actinomycetota</taxon>
        <taxon>Actinomycetes</taxon>
        <taxon>Streptosporangiales</taxon>
        <taxon>Thermomonosporaceae</taxon>
        <taxon>Actinomadura</taxon>
    </lineage>
</organism>
<sequence length="248" mass="26333">MLRLRLDIHTEARELAWGSVIRPGRALAYSLLDRVAPELGAEIHAQGWKPYGMVPFGYSAPVFPGAPRRRGVYALGGPGMWELGSPALELVEAFGAALAGMPVLAWGATAFFVDAVHVVEAPSFSSGRAVFRTGTPVVLKGPGLGPSGVRETRQDWLLPGEAGWDLAFERNLRRKAESLGLDSEVVLERVTWIGPKRSFAVAGSTGAGGSKPGACVEVEISADPEVLRALWVWGLGQANSTGFGWVCA</sequence>
<evidence type="ECO:0000259" key="1">
    <source>
        <dbReference type="Pfam" id="PF01881"/>
    </source>
</evidence>
<dbReference type="EMBL" id="QVNQ01000002">
    <property type="protein sequence ID" value="RFS85952.1"/>
    <property type="molecule type" value="Genomic_DNA"/>
</dbReference>
<dbReference type="Gene3D" id="3.30.70.1900">
    <property type="match status" value="1"/>
</dbReference>
<dbReference type="Pfam" id="PF01881">
    <property type="entry name" value="Cas_Cas6_C"/>
    <property type="match status" value="1"/>
</dbReference>
<accession>A0A372GL92</accession>
<keyword evidence="3" id="KW-1185">Reference proteome</keyword>
<name>A0A372GL92_9ACTN</name>
<proteinExistence type="predicted"/>
<reference evidence="2 3" key="1">
    <citation type="submission" date="2018-08" db="EMBL/GenBank/DDBJ databases">
        <title>Actinomadura spongicola sp. nov., isolated from marine sponge Leucetta chagosensis.</title>
        <authorList>
            <person name="Li L."/>
            <person name="Lin H.W."/>
        </authorList>
    </citation>
    <scope>NUCLEOTIDE SEQUENCE [LARGE SCALE GENOMIC DNA]</scope>
    <source>
        <strain evidence="2 3">LHW52907</strain>
    </source>
</reference>
<dbReference type="AlphaFoldDB" id="A0A372GL92"/>
<dbReference type="Proteomes" id="UP000262882">
    <property type="component" value="Unassembled WGS sequence"/>
</dbReference>
<dbReference type="RefSeq" id="WP_117398067.1">
    <property type="nucleotide sequence ID" value="NZ_QVNQ01000002.1"/>
</dbReference>
<comment type="caution">
    <text evidence="2">The sequence shown here is derived from an EMBL/GenBank/DDBJ whole genome shotgun (WGS) entry which is preliminary data.</text>
</comment>